<protein>
    <recommendedName>
        <fullName evidence="1">Protein kinase domain-containing protein</fullName>
    </recommendedName>
</protein>
<keyword evidence="3" id="KW-1185">Reference proteome</keyword>
<dbReference type="Pfam" id="PF00069">
    <property type="entry name" value="Pkinase"/>
    <property type="match status" value="1"/>
</dbReference>
<accession>A0A1R2BA11</accession>
<comment type="caution">
    <text evidence="2">The sequence shown here is derived from an EMBL/GenBank/DDBJ whole genome shotgun (WGS) entry which is preliminary data.</text>
</comment>
<name>A0A1R2BA11_9CILI</name>
<dbReference type="InterPro" id="IPR000719">
    <property type="entry name" value="Prot_kinase_dom"/>
</dbReference>
<dbReference type="AlphaFoldDB" id="A0A1R2BA11"/>
<reference evidence="2 3" key="1">
    <citation type="submission" date="2016-11" db="EMBL/GenBank/DDBJ databases">
        <title>The macronuclear genome of Stentor coeruleus: a giant cell with tiny introns.</title>
        <authorList>
            <person name="Slabodnick M."/>
            <person name="Ruby J.G."/>
            <person name="Reiff S.B."/>
            <person name="Swart E.C."/>
            <person name="Gosai S."/>
            <person name="Prabakaran S."/>
            <person name="Witkowska E."/>
            <person name="Larue G.E."/>
            <person name="Fisher S."/>
            <person name="Freeman R.M."/>
            <person name="Gunawardena J."/>
            <person name="Chu W."/>
            <person name="Stover N.A."/>
            <person name="Gregory B.D."/>
            <person name="Nowacki M."/>
            <person name="Derisi J."/>
            <person name="Roy S.W."/>
            <person name="Marshall W.F."/>
            <person name="Sood P."/>
        </authorList>
    </citation>
    <scope>NUCLEOTIDE SEQUENCE [LARGE SCALE GENOMIC DNA]</scope>
    <source>
        <strain evidence="2">WM001</strain>
    </source>
</reference>
<dbReference type="Proteomes" id="UP000187209">
    <property type="component" value="Unassembled WGS sequence"/>
</dbReference>
<dbReference type="GO" id="GO:0005524">
    <property type="term" value="F:ATP binding"/>
    <property type="evidence" value="ECO:0007669"/>
    <property type="project" value="InterPro"/>
</dbReference>
<gene>
    <name evidence="2" type="ORF">SteCoe_27876</name>
</gene>
<dbReference type="SUPFAM" id="SSF56112">
    <property type="entry name" value="Protein kinase-like (PK-like)"/>
    <property type="match status" value="1"/>
</dbReference>
<dbReference type="InterPro" id="IPR011009">
    <property type="entry name" value="Kinase-like_dom_sf"/>
</dbReference>
<dbReference type="Gene3D" id="1.10.510.10">
    <property type="entry name" value="Transferase(Phosphotransferase) domain 1"/>
    <property type="match status" value="1"/>
</dbReference>
<feature type="domain" description="Protein kinase" evidence="1">
    <location>
        <begin position="289"/>
        <end position="557"/>
    </location>
</feature>
<dbReference type="GO" id="GO:0005737">
    <property type="term" value="C:cytoplasm"/>
    <property type="evidence" value="ECO:0007669"/>
    <property type="project" value="TreeGrafter"/>
</dbReference>
<dbReference type="PROSITE" id="PS50011">
    <property type="entry name" value="PROTEIN_KINASE_DOM"/>
    <property type="match status" value="1"/>
</dbReference>
<dbReference type="PANTHER" id="PTHR44167:SF24">
    <property type="entry name" value="SERINE_THREONINE-PROTEIN KINASE CHK2"/>
    <property type="match status" value="1"/>
</dbReference>
<proteinExistence type="predicted"/>
<dbReference type="PROSITE" id="PS00108">
    <property type="entry name" value="PROTEIN_KINASE_ST"/>
    <property type="match status" value="1"/>
</dbReference>
<organism evidence="2 3">
    <name type="scientific">Stentor coeruleus</name>
    <dbReference type="NCBI Taxonomy" id="5963"/>
    <lineage>
        <taxon>Eukaryota</taxon>
        <taxon>Sar</taxon>
        <taxon>Alveolata</taxon>
        <taxon>Ciliophora</taxon>
        <taxon>Postciliodesmatophora</taxon>
        <taxon>Heterotrichea</taxon>
        <taxon>Heterotrichida</taxon>
        <taxon>Stentoridae</taxon>
        <taxon>Stentor</taxon>
    </lineage>
</organism>
<dbReference type="SMART" id="SM00220">
    <property type="entry name" value="S_TKc"/>
    <property type="match status" value="1"/>
</dbReference>
<dbReference type="GO" id="GO:0044773">
    <property type="term" value="P:mitotic DNA damage checkpoint signaling"/>
    <property type="evidence" value="ECO:0007669"/>
    <property type="project" value="TreeGrafter"/>
</dbReference>
<dbReference type="GO" id="GO:0004674">
    <property type="term" value="F:protein serine/threonine kinase activity"/>
    <property type="evidence" value="ECO:0007669"/>
    <property type="project" value="TreeGrafter"/>
</dbReference>
<dbReference type="OrthoDB" id="296674at2759"/>
<sequence>MSETLSLLLLTQGTFKERACLNQHLIPSNCTRILANPFSLTLNELSCYCQNIGFSNYDLSVYMLALITLKATQEAPLADNMGLNYFDTINYFIVNYNQYSANIMQTYFSALIQEISASDDLTSWMKKIMTLSINENDIQPVRQCIKIRCSSKVNSILTKIYENSNKSTIFELIDFLDLGLQCKLDLNELTNYTTSIILEKIISDNDLRGFNKYLGISIKVDFNGSREIINKLKILQILDQENLDKIKFIEDKIGAIIPIKKYEKKLKQIFQAENLINSDINWNEITTEPQPFYARDAGKFRVVCYYIKFSNGLGAVKKSYIALANDADFTPVENEIKILIYLSNRSTPSNSFLKFYGSALNNYQADLYMESGGISLMNELTIYKSSGRLVEKELAERWIISLLNGFAELSNYKIYHCDIKPHNILVKPDKTLKIIDFSVSMKTDESETMLITMENPIQGTRGYMAPELQDNFDKGIRTATYKSGKADVFSLGLTILQIMTTNNSEGLNTLEKNKELHEKVNSVRGYPEWIKQLLHKMLYPTRNGRISFNKCLQYIQIDTGYASTINN</sequence>
<dbReference type="InterPro" id="IPR008271">
    <property type="entry name" value="Ser/Thr_kinase_AS"/>
</dbReference>
<evidence type="ECO:0000313" key="3">
    <source>
        <dbReference type="Proteomes" id="UP000187209"/>
    </source>
</evidence>
<evidence type="ECO:0000313" key="2">
    <source>
        <dbReference type="EMBL" id="OMJ73430.1"/>
    </source>
</evidence>
<evidence type="ECO:0000259" key="1">
    <source>
        <dbReference type="PROSITE" id="PS50011"/>
    </source>
</evidence>
<dbReference type="PANTHER" id="PTHR44167">
    <property type="entry name" value="OVARIAN-SPECIFIC SERINE/THREONINE-PROTEIN KINASE LOK-RELATED"/>
    <property type="match status" value="1"/>
</dbReference>
<dbReference type="GO" id="GO:0005634">
    <property type="term" value="C:nucleus"/>
    <property type="evidence" value="ECO:0007669"/>
    <property type="project" value="TreeGrafter"/>
</dbReference>
<dbReference type="EMBL" id="MPUH01000822">
    <property type="protein sequence ID" value="OMJ73430.1"/>
    <property type="molecule type" value="Genomic_DNA"/>
</dbReference>